<dbReference type="PANTHER" id="PTHR30514">
    <property type="entry name" value="GLUCOKINASE"/>
    <property type="match status" value="1"/>
</dbReference>
<evidence type="ECO:0000313" key="6">
    <source>
        <dbReference type="EMBL" id="MBW4710025.1"/>
    </source>
</evidence>
<dbReference type="GO" id="GO:1901135">
    <property type="term" value="P:carbohydrate derivative metabolic process"/>
    <property type="evidence" value="ECO:0007669"/>
    <property type="project" value="InterPro"/>
</dbReference>
<dbReference type="Pfam" id="PF01380">
    <property type="entry name" value="SIS"/>
    <property type="match status" value="1"/>
</dbReference>
<organism evidence="6 7">
    <name type="scientific">Roseobacter insulae</name>
    <dbReference type="NCBI Taxonomy" id="2859783"/>
    <lineage>
        <taxon>Bacteria</taxon>
        <taxon>Pseudomonadati</taxon>
        <taxon>Pseudomonadota</taxon>
        <taxon>Alphaproteobacteria</taxon>
        <taxon>Rhodobacterales</taxon>
        <taxon>Roseobacteraceae</taxon>
        <taxon>Roseobacter</taxon>
    </lineage>
</organism>
<evidence type="ECO:0000259" key="5">
    <source>
        <dbReference type="PROSITE" id="PS51464"/>
    </source>
</evidence>
<dbReference type="PROSITE" id="PS51071">
    <property type="entry name" value="HTH_RPIR"/>
    <property type="match status" value="1"/>
</dbReference>
<dbReference type="InterPro" id="IPR035472">
    <property type="entry name" value="RpiR-like_SIS"/>
</dbReference>
<evidence type="ECO:0000259" key="4">
    <source>
        <dbReference type="PROSITE" id="PS51071"/>
    </source>
</evidence>
<gene>
    <name evidence="6" type="ORF">KX928_19750</name>
</gene>
<dbReference type="GO" id="GO:0097367">
    <property type="term" value="F:carbohydrate derivative binding"/>
    <property type="evidence" value="ECO:0007669"/>
    <property type="project" value="InterPro"/>
</dbReference>
<dbReference type="RefSeq" id="WP_219506154.1">
    <property type="nucleotide sequence ID" value="NZ_JAHXDN010000006.1"/>
</dbReference>
<dbReference type="InterPro" id="IPR001347">
    <property type="entry name" value="SIS_dom"/>
</dbReference>
<evidence type="ECO:0000256" key="2">
    <source>
        <dbReference type="ARBA" id="ARBA00023125"/>
    </source>
</evidence>
<protein>
    <submittedName>
        <fullName evidence="6">MurR/RpiR family transcriptional regulator</fullName>
    </submittedName>
</protein>
<dbReference type="InterPro" id="IPR000281">
    <property type="entry name" value="HTH_RpiR"/>
</dbReference>
<keyword evidence="7" id="KW-1185">Reference proteome</keyword>
<evidence type="ECO:0000313" key="7">
    <source>
        <dbReference type="Proteomes" id="UP001138661"/>
    </source>
</evidence>
<dbReference type="GO" id="GO:0003700">
    <property type="term" value="F:DNA-binding transcription factor activity"/>
    <property type="evidence" value="ECO:0007669"/>
    <property type="project" value="InterPro"/>
</dbReference>
<dbReference type="GO" id="GO:0003677">
    <property type="term" value="F:DNA binding"/>
    <property type="evidence" value="ECO:0007669"/>
    <property type="project" value="UniProtKB-KW"/>
</dbReference>
<feature type="domain" description="SIS" evidence="5">
    <location>
        <begin position="128"/>
        <end position="265"/>
    </location>
</feature>
<name>A0A9X1K091_9RHOB</name>
<dbReference type="CDD" id="cd05013">
    <property type="entry name" value="SIS_RpiR"/>
    <property type="match status" value="1"/>
</dbReference>
<dbReference type="EMBL" id="JAHXDN010000006">
    <property type="protein sequence ID" value="MBW4710025.1"/>
    <property type="molecule type" value="Genomic_DNA"/>
</dbReference>
<feature type="domain" description="HTH rpiR-type" evidence="4">
    <location>
        <begin position="3"/>
        <end position="79"/>
    </location>
</feature>
<accession>A0A9X1K091</accession>
<comment type="caution">
    <text evidence="6">The sequence shown here is derived from an EMBL/GenBank/DDBJ whole genome shotgun (WGS) entry which is preliminary data.</text>
</comment>
<proteinExistence type="predicted"/>
<keyword evidence="3" id="KW-0804">Transcription</keyword>
<evidence type="ECO:0000256" key="1">
    <source>
        <dbReference type="ARBA" id="ARBA00023015"/>
    </source>
</evidence>
<dbReference type="PANTHER" id="PTHR30514:SF18">
    <property type="entry name" value="RPIR-FAMILY TRANSCRIPTIONAL REGULATOR"/>
    <property type="match status" value="1"/>
</dbReference>
<evidence type="ECO:0000256" key="3">
    <source>
        <dbReference type="ARBA" id="ARBA00023163"/>
    </source>
</evidence>
<sequence length="287" mass="30970">MAEPLDIRISASYDDLSGKLKQAADYLVENQIDVATRSLRSVAEQSNIAPASFSRLARALGYDDFGSLRGDIRTSIDRRVNAGSQRARQLSTLQQDGKADFVAAYVSACADNIHTLADGLSGTQLKQSVAKLQKARSVLVFGTLSSTGVAEHLNYMASLLFDNWSMAGRMGSSLGAGLAGLDETDVLILITQTPYSPRPVRAAELARDNGAFVVVITDTHACPALKHASASFIIPSRSPHFFSSYTATLFFVETLIGMLAQIGGERSRKRIAEVEISNRRLQEILDG</sequence>
<reference evidence="6" key="1">
    <citation type="submission" date="2021-07" db="EMBL/GenBank/DDBJ databases">
        <title>Roseobacter insulae sp. nov., isolated from a tidal flat.</title>
        <authorList>
            <person name="Park S."/>
            <person name="Yoon J.-H."/>
        </authorList>
    </citation>
    <scope>NUCLEOTIDE SEQUENCE</scope>
    <source>
        <strain evidence="6">YSTF-M11</strain>
    </source>
</reference>
<dbReference type="PROSITE" id="PS51464">
    <property type="entry name" value="SIS"/>
    <property type="match status" value="1"/>
</dbReference>
<keyword evidence="1" id="KW-0805">Transcription regulation</keyword>
<dbReference type="Proteomes" id="UP001138661">
    <property type="component" value="Unassembled WGS sequence"/>
</dbReference>
<dbReference type="InterPro" id="IPR047640">
    <property type="entry name" value="RpiR-like"/>
</dbReference>
<keyword evidence="2" id="KW-0238">DNA-binding</keyword>
<dbReference type="AlphaFoldDB" id="A0A9X1K091"/>